<dbReference type="Gene3D" id="1.10.940.10">
    <property type="entry name" value="NusB-like"/>
    <property type="match status" value="1"/>
</dbReference>
<feature type="region of interest" description="Disordered" evidence="8">
    <location>
        <begin position="1"/>
        <end position="36"/>
    </location>
</feature>
<dbReference type="SUPFAM" id="SSF53335">
    <property type="entry name" value="S-adenosyl-L-methionine-dependent methyltransferases"/>
    <property type="match status" value="1"/>
</dbReference>
<dbReference type="RefSeq" id="WP_162392497.1">
    <property type="nucleotide sequence ID" value="NZ_JAABOZ010000002.1"/>
</dbReference>
<feature type="binding site" evidence="7">
    <location>
        <position position="321"/>
    </location>
    <ligand>
        <name>S-adenosyl-L-methionine</name>
        <dbReference type="ChEBI" id="CHEBI:59789"/>
    </ligand>
</feature>
<dbReference type="PANTHER" id="PTHR22807">
    <property type="entry name" value="NOP2 YEAST -RELATED NOL1/NOP2/FMU SUN DOMAIN-CONTAINING"/>
    <property type="match status" value="1"/>
</dbReference>
<dbReference type="Pfam" id="PF01029">
    <property type="entry name" value="NusB"/>
    <property type="match status" value="1"/>
</dbReference>
<comment type="function">
    <text evidence="6">May act as RNA methyltransferase.</text>
</comment>
<proteinExistence type="inferred from homology"/>
<feature type="binding site" evidence="7">
    <location>
        <position position="363"/>
    </location>
    <ligand>
        <name>S-adenosyl-L-methionine</name>
        <dbReference type="ChEBI" id="CHEBI:59789"/>
    </ligand>
</feature>
<evidence type="ECO:0000256" key="3">
    <source>
        <dbReference type="ARBA" id="ARBA00022679"/>
    </source>
</evidence>
<comment type="caution">
    <text evidence="10">The sequence shown here is derived from an EMBL/GenBank/DDBJ whole genome shotgun (WGS) entry which is preliminary data.</text>
</comment>
<feature type="binding site" evidence="7">
    <location>
        <position position="346"/>
    </location>
    <ligand>
        <name>S-adenosyl-L-methionine</name>
        <dbReference type="ChEBI" id="CHEBI:59789"/>
    </ligand>
</feature>
<feature type="binding site" evidence="7">
    <location>
        <begin position="297"/>
        <end position="303"/>
    </location>
    <ligand>
        <name>S-adenosyl-L-methionine</name>
        <dbReference type="ChEBI" id="CHEBI:59789"/>
    </ligand>
</feature>
<gene>
    <name evidence="10" type="ORF">G1H19_04540</name>
</gene>
<dbReference type="InterPro" id="IPR018314">
    <property type="entry name" value="RsmB/NOL1/NOP2-like_CS"/>
</dbReference>
<evidence type="ECO:0000256" key="6">
    <source>
        <dbReference type="ARBA" id="ARBA00059465"/>
    </source>
</evidence>
<dbReference type="PROSITE" id="PS01153">
    <property type="entry name" value="NOL1_NOP2_SUN"/>
    <property type="match status" value="1"/>
</dbReference>
<dbReference type="GO" id="GO:0001510">
    <property type="term" value="P:RNA methylation"/>
    <property type="evidence" value="ECO:0007669"/>
    <property type="project" value="InterPro"/>
</dbReference>
<dbReference type="PRINTS" id="PR02008">
    <property type="entry name" value="RCMTFAMILY"/>
</dbReference>
<name>A0A7K3WA07_9ACTN</name>
<dbReference type="PROSITE" id="PS51686">
    <property type="entry name" value="SAM_MT_RSMB_NOP"/>
    <property type="match status" value="1"/>
</dbReference>
<dbReference type="GO" id="GO:0008173">
    <property type="term" value="F:RNA methyltransferase activity"/>
    <property type="evidence" value="ECO:0007669"/>
    <property type="project" value="InterPro"/>
</dbReference>
<evidence type="ECO:0000256" key="4">
    <source>
        <dbReference type="ARBA" id="ARBA00022691"/>
    </source>
</evidence>
<dbReference type="PANTHER" id="PTHR22807:SF53">
    <property type="entry name" value="RIBOSOMAL RNA SMALL SUBUNIT METHYLTRANSFERASE B-RELATED"/>
    <property type="match status" value="1"/>
</dbReference>
<evidence type="ECO:0000256" key="2">
    <source>
        <dbReference type="ARBA" id="ARBA00022603"/>
    </source>
</evidence>
<dbReference type="CDD" id="cd02440">
    <property type="entry name" value="AdoMet_MTases"/>
    <property type="match status" value="1"/>
</dbReference>
<dbReference type="AlphaFoldDB" id="A0A7K3WA07"/>
<sequence>MSGPSARGRRAGGGPTGRPAGPRTKQARPESRRVRPVLDGARLTAYDVLDGVTSRAAYANLLLPQLLRERQLEPRDAAFATQLAYGTLRATGTLDAVLTGLVSRPLAELDPRVLDLLRLGAHQLLDLRVPAHAAVDTTVALTRAIVGTGASGLVNAVLRKVAAGGDRESWLATLAPADEVQRLVLSTDHPRWVVEAWREALGTEGDELEAALLADDVAPEVHLVARQVPREELVAESDGVPGPWSPYAVRLGSGDPGRLPSVQAHTAGVQDEGSQLAALALTRAPLEGPDVAWLDMCAGPGGKAALLAAVRPAGVRLTAADRAEHRVELVRAALEGQDDVEVLVADGTAPPWPAGGFDRVLLDAPCTGLGALRRRPEVRWRRTADDVAELVALQRALLDAALAAVRPGGVVAYVTCSPHEAETVGVVAPVAARDDVEVVPVAPLFPEVPDMARGEHGQLWPHRHGTDAMFVALLRRTR</sequence>
<accession>A0A7K3WA07</accession>
<keyword evidence="11" id="KW-1185">Reference proteome</keyword>
<comment type="similarity">
    <text evidence="1 7">Belongs to the class I-like SAM-binding methyltransferase superfamily. RsmB/NOP family.</text>
</comment>
<dbReference type="GO" id="GO:0006355">
    <property type="term" value="P:regulation of DNA-templated transcription"/>
    <property type="evidence" value="ECO:0007669"/>
    <property type="project" value="InterPro"/>
</dbReference>
<evidence type="ECO:0000313" key="10">
    <source>
        <dbReference type="EMBL" id="NEL53281.1"/>
    </source>
</evidence>
<keyword evidence="5 7" id="KW-0694">RNA-binding</keyword>
<evidence type="ECO:0000256" key="5">
    <source>
        <dbReference type="ARBA" id="ARBA00022884"/>
    </source>
</evidence>
<evidence type="ECO:0000256" key="7">
    <source>
        <dbReference type="PROSITE-ProRule" id="PRU01023"/>
    </source>
</evidence>
<dbReference type="Gene3D" id="3.40.50.150">
    <property type="entry name" value="Vaccinia Virus protein VP39"/>
    <property type="match status" value="1"/>
</dbReference>
<organism evidence="10 11">
    <name type="scientific">Goekera deserti</name>
    <dbReference type="NCBI Taxonomy" id="2497753"/>
    <lineage>
        <taxon>Bacteria</taxon>
        <taxon>Bacillati</taxon>
        <taxon>Actinomycetota</taxon>
        <taxon>Actinomycetes</taxon>
        <taxon>Geodermatophilales</taxon>
        <taxon>Geodermatophilaceae</taxon>
        <taxon>Goekera</taxon>
    </lineage>
</organism>
<feature type="domain" description="SAM-dependent MTase RsmB/NOP-type" evidence="9">
    <location>
        <begin position="200"/>
        <end position="477"/>
    </location>
</feature>
<feature type="active site" description="Nucleophile" evidence="7">
    <location>
        <position position="416"/>
    </location>
</feature>
<evidence type="ECO:0000259" key="9">
    <source>
        <dbReference type="PROSITE" id="PS51686"/>
    </source>
</evidence>
<dbReference type="InterPro" id="IPR006027">
    <property type="entry name" value="NusB_RsmB_TIM44"/>
</dbReference>
<dbReference type="EMBL" id="JAAGWK010000009">
    <property type="protein sequence ID" value="NEL53281.1"/>
    <property type="molecule type" value="Genomic_DNA"/>
</dbReference>
<keyword evidence="4 7" id="KW-0949">S-adenosyl-L-methionine</keyword>
<dbReference type="Pfam" id="PF01189">
    <property type="entry name" value="Methyltr_RsmB-F"/>
    <property type="match status" value="1"/>
</dbReference>
<dbReference type="InterPro" id="IPR001678">
    <property type="entry name" value="MeTrfase_RsmB-F_NOP2_dom"/>
</dbReference>
<dbReference type="GO" id="GO:0003723">
    <property type="term" value="F:RNA binding"/>
    <property type="evidence" value="ECO:0007669"/>
    <property type="project" value="UniProtKB-UniRule"/>
</dbReference>
<dbReference type="InterPro" id="IPR049560">
    <property type="entry name" value="MeTrfase_RsmB-F_NOP2_cat"/>
</dbReference>
<evidence type="ECO:0000313" key="11">
    <source>
        <dbReference type="Proteomes" id="UP000470470"/>
    </source>
</evidence>
<protein>
    <submittedName>
        <fullName evidence="10">rRNA cytosine-C5-methyltransferase</fullName>
    </submittedName>
</protein>
<reference evidence="10 11" key="1">
    <citation type="submission" date="2020-02" db="EMBL/GenBank/DDBJ databases">
        <title>The whole genome sequence of CPCC 205119.</title>
        <authorList>
            <person name="Jiang Z."/>
        </authorList>
    </citation>
    <scope>NUCLEOTIDE SEQUENCE [LARGE SCALE GENOMIC DNA]</scope>
    <source>
        <strain evidence="10 11">CPCC 205119</strain>
    </source>
</reference>
<dbReference type="FunFam" id="3.40.50.150:FF:000257">
    <property type="entry name" value="16S rRNA methyltransferase"/>
    <property type="match status" value="1"/>
</dbReference>
<dbReference type="InterPro" id="IPR029063">
    <property type="entry name" value="SAM-dependent_MTases_sf"/>
</dbReference>
<dbReference type="InterPro" id="IPR035926">
    <property type="entry name" value="NusB-like_sf"/>
</dbReference>
<dbReference type="InterPro" id="IPR023267">
    <property type="entry name" value="RCMT"/>
</dbReference>
<keyword evidence="2 7" id="KW-0489">Methyltransferase</keyword>
<dbReference type="SUPFAM" id="SSF48013">
    <property type="entry name" value="NusB-like"/>
    <property type="match status" value="1"/>
</dbReference>
<evidence type="ECO:0000256" key="1">
    <source>
        <dbReference type="ARBA" id="ARBA00007494"/>
    </source>
</evidence>
<evidence type="ECO:0000256" key="8">
    <source>
        <dbReference type="SAM" id="MobiDB-lite"/>
    </source>
</evidence>
<keyword evidence="3 7" id="KW-0808">Transferase</keyword>
<dbReference type="Proteomes" id="UP000470470">
    <property type="component" value="Unassembled WGS sequence"/>
</dbReference>